<dbReference type="PANTHER" id="PTHR43736">
    <property type="entry name" value="ADP-RIBOSE PYROPHOSPHATASE"/>
    <property type="match status" value="1"/>
</dbReference>
<name>A0A1M5UM91_9FIRM</name>
<keyword evidence="4" id="KW-1185">Reference proteome</keyword>
<dbReference type="InterPro" id="IPR015797">
    <property type="entry name" value="NUDIX_hydrolase-like_dom_sf"/>
</dbReference>
<dbReference type="RefSeq" id="WP_073196637.1">
    <property type="nucleotide sequence ID" value="NZ_FQXO01000037.1"/>
</dbReference>
<evidence type="ECO:0000313" key="3">
    <source>
        <dbReference type="EMBL" id="SHH64132.1"/>
    </source>
</evidence>
<evidence type="ECO:0000256" key="1">
    <source>
        <dbReference type="ARBA" id="ARBA00005582"/>
    </source>
</evidence>
<dbReference type="InterPro" id="IPR000086">
    <property type="entry name" value="NUDIX_hydrolase_dom"/>
</dbReference>
<evidence type="ECO:0000259" key="2">
    <source>
        <dbReference type="PROSITE" id="PS51462"/>
    </source>
</evidence>
<dbReference type="OrthoDB" id="9787476at2"/>
<dbReference type="PROSITE" id="PS51462">
    <property type="entry name" value="NUDIX"/>
    <property type="match status" value="1"/>
</dbReference>
<dbReference type="SUPFAM" id="SSF55811">
    <property type="entry name" value="Nudix"/>
    <property type="match status" value="1"/>
</dbReference>
<dbReference type="AlphaFoldDB" id="A0A1M5UM91"/>
<reference evidence="4" key="1">
    <citation type="submission" date="2016-11" db="EMBL/GenBank/DDBJ databases">
        <authorList>
            <person name="Varghese N."/>
            <person name="Submissions S."/>
        </authorList>
    </citation>
    <scope>NUCLEOTIDE SEQUENCE [LARGE SCALE GENOMIC DNA]</scope>
    <source>
        <strain evidence="4">DSM 13643</strain>
    </source>
</reference>
<organism evidence="3 4">
    <name type="scientific">Caloranaerobacter azorensis DSM 13643</name>
    <dbReference type="NCBI Taxonomy" id="1121264"/>
    <lineage>
        <taxon>Bacteria</taxon>
        <taxon>Bacillati</taxon>
        <taxon>Bacillota</taxon>
        <taxon>Tissierellia</taxon>
        <taxon>Tissierellales</taxon>
        <taxon>Thermohalobacteraceae</taxon>
        <taxon>Caloranaerobacter</taxon>
    </lineage>
</organism>
<accession>A0A1M5UM91</accession>
<evidence type="ECO:0000313" key="4">
    <source>
        <dbReference type="Proteomes" id="UP000183967"/>
    </source>
</evidence>
<protein>
    <submittedName>
        <fullName evidence="3">8-oxo-dGTP diphosphatase</fullName>
    </submittedName>
</protein>
<dbReference type="EMBL" id="FQXO01000037">
    <property type="protein sequence ID" value="SHH64132.1"/>
    <property type="molecule type" value="Genomic_DNA"/>
</dbReference>
<dbReference type="PANTHER" id="PTHR43736:SF1">
    <property type="entry name" value="DIHYDRONEOPTERIN TRIPHOSPHATE DIPHOSPHATASE"/>
    <property type="match status" value="1"/>
</dbReference>
<dbReference type="Gene3D" id="3.90.79.10">
    <property type="entry name" value="Nucleoside Triphosphate Pyrophosphohydrolase"/>
    <property type="match status" value="1"/>
</dbReference>
<dbReference type="Proteomes" id="UP000183967">
    <property type="component" value="Unassembled WGS sequence"/>
</dbReference>
<dbReference type="Pfam" id="PF00293">
    <property type="entry name" value="NUDIX"/>
    <property type="match status" value="1"/>
</dbReference>
<gene>
    <name evidence="3" type="ORF">SAMN02745135_01491</name>
</gene>
<comment type="similarity">
    <text evidence="1">Belongs to the Nudix hydrolase family.</text>
</comment>
<sequence>MFRVLTKALIRKGEEILLLKRKDGSFGSGLWDIPGGKLEFGEFPIESLEREIFEETSLKVKVIRPISISSGINETKTKQYITIVFLCDYQGGDIKLNDEHSEYKWVSISKIDDLEKIYYVDEAINKFLTD</sequence>
<feature type="domain" description="Nudix hydrolase" evidence="2">
    <location>
        <begin position="1"/>
        <end position="128"/>
    </location>
</feature>
<proteinExistence type="inferred from homology"/>